<dbReference type="GO" id="GO:0016787">
    <property type="term" value="F:hydrolase activity"/>
    <property type="evidence" value="ECO:0007669"/>
    <property type="project" value="UniProtKB-KW"/>
</dbReference>
<evidence type="ECO:0000313" key="3">
    <source>
        <dbReference type="Proteomes" id="UP001589688"/>
    </source>
</evidence>
<protein>
    <submittedName>
        <fullName evidence="2">Alpha/beta hydrolase</fullName>
    </submittedName>
</protein>
<feature type="chain" id="PRO_5046201311" evidence="1">
    <location>
        <begin position="22"/>
        <end position="507"/>
    </location>
</feature>
<dbReference type="Gene3D" id="3.40.50.1820">
    <property type="entry name" value="alpha/beta hydrolase"/>
    <property type="match status" value="1"/>
</dbReference>
<sequence>MNKKILLFFMAFVFGMPFTSAAQRPMEKEALCLQSEILGKDVAYSIVLPAGYSANNNRYPVVYMLHGIGGDCSTWMEYGHVATVMDNMVKAEQILPFIIVIPDGYLSYYVDSYDGRQPYEEFFIHELKPFIDEHYRTMPDAAHQAVMGFSMGGAGALSLALRNDGVLGSAVALSPSIRTDEQYMLENPQSAWDEQWGKIFGGIGAQGKARITPYYKTHSPLHLVRNSKNSRLKDGGIFIDVGDKERTLCRSNEMLHRLLLEKGFQHYWNVRHGGHDFAVWNAALPSAFSYLSSRFSGQKYEGLDSPRSFMETCLAGKQIYIPEATVWLPSDTSTLYRKYPVVYISGTTGEEQRQCLDAVDELMRQGLLPQIVVAFLNGSFSNEAVLSTEKHVRCIRKSQRMRGLILMNGQGRAFFDGLKQENLFAAVVINQGGTVSEKTAISAMEGCERYPKLWIHEPADAWSYASWSELHIWLCSNEKEHEYRSSMAKASVQWKEWLLYIVQRIYV</sequence>
<accession>A0ABV5ZID9</accession>
<dbReference type="SUPFAM" id="SSF53474">
    <property type="entry name" value="alpha/beta-Hydrolases"/>
    <property type="match status" value="1"/>
</dbReference>
<dbReference type="RefSeq" id="WP_027951690.1">
    <property type="nucleotide sequence ID" value="NZ_JADU01000006.1"/>
</dbReference>
<dbReference type="PANTHER" id="PTHR48098:SF1">
    <property type="entry name" value="DIACYLGLYCEROL ACYLTRANSFERASE_MYCOLYLTRANSFERASE AG85A"/>
    <property type="match status" value="1"/>
</dbReference>
<evidence type="ECO:0000313" key="2">
    <source>
        <dbReference type="EMBL" id="MFB9897134.1"/>
    </source>
</evidence>
<dbReference type="InterPro" id="IPR000801">
    <property type="entry name" value="Esterase-like"/>
</dbReference>
<dbReference type="EMBL" id="JBHLZF010000001">
    <property type="protein sequence ID" value="MFB9897134.1"/>
    <property type="molecule type" value="Genomic_DNA"/>
</dbReference>
<gene>
    <name evidence="2" type="ORF">ACFFK8_04755</name>
</gene>
<name>A0ABV5ZID9_9BACT</name>
<comment type="caution">
    <text evidence="2">The sequence shown here is derived from an EMBL/GenBank/DDBJ whole genome shotgun (WGS) entry which is preliminary data.</text>
</comment>
<dbReference type="PANTHER" id="PTHR48098">
    <property type="entry name" value="ENTEROCHELIN ESTERASE-RELATED"/>
    <property type="match status" value="1"/>
</dbReference>
<keyword evidence="2" id="KW-0378">Hydrolase</keyword>
<reference evidence="2 3" key="1">
    <citation type="submission" date="2024-09" db="EMBL/GenBank/DDBJ databases">
        <authorList>
            <person name="Sun Q."/>
            <person name="Mori K."/>
        </authorList>
    </citation>
    <scope>NUCLEOTIDE SEQUENCE [LARGE SCALE GENOMIC DNA]</scope>
    <source>
        <strain evidence="2 3">ATCC 51272</strain>
    </source>
</reference>
<dbReference type="Pfam" id="PF00756">
    <property type="entry name" value="Esterase"/>
    <property type="match status" value="1"/>
</dbReference>
<dbReference type="Proteomes" id="UP001589688">
    <property type="component" value="Unassembled WGS sequence"/>
</dbReference>
<proteinExistence type="predicted"/>
<keyword evidence="3" id="KW-1185">Reference proteome</keyword>
<organism evidence="2 3">
    <name type="scientific">Hallella seregens ATCC 51272</name>
    <dbReference type="NCBI Taxonomy" id="1336250"/>
    <lineage>
        <taxon>Bacteria</taxon>
        <taxon>Pseudomonadati</taxon>
        <taxon>Bacteroidota</taxon>
        <taxon>Bacteroidia</taxon>
        <taxon>Bacteroidales</taxon>
        <taxon>Prevotellaceae</taxon>
        <taxon>Hallella</taxon>
    </lineage>
</organism>
<keyword evidence="1" id="KW-0732">Signal</keyword>
<feature type="signal peptide" evidence="1">
    <location>
        <begin position="1"/>
        <end position="21"/>
    </location>
</feature>
<evidence type="ECO:0000256" key="1">
    <source>
        <dbReference type="SAM" id="SignalP"/>
    </source>
</evidence>
<dbReference type="InterPro" id="IPR050583">
    <property type="entry name" value="Mycobacterial_A85_antigen"/>
</dbReference>
<dbReference type="InterPro" id="IPR029058">
    <property type="entry name" value="AB_hydrolase_fold"/>
</dbReference>